<gene>
    <name evidence="2" type="ORF">SSLFYP27_01365</name>
</gene>
<dbReference type="PANTHER" id="PTHR41307">
    <property type="entry name" value="MEMBRANE PROTEIN-RELATED"/>
    <property type="match status" value="1"/>
</dbReference>
<reference evidence="2" key="1">
    <citation type="submission" date="2019-11" db="EMBL/GenBank/DDBJ databases">
        <authorList>
            <person name="Feng L."/>
        </authorList>
    </citation>
    <scope>NUCLEOTIDE SEQUENCE</scope>
    <source>
        <strain evidence="2">SsimulansLFYP27</strain>
    </source>
</reference>
<evidence type="ECO:0000313" key="2">
    <source>
        <dbReference type="EMBL" id="VYU07798.1"/>
    </source>
</evidence>
<name>A0A6N3BYJ0_STASI</name>
<dbReference type="AlphaFoldDB" id="A0A6N3BYJ0"/>
<dbReference type="SUPFAM" id="SSF158560">
    <property type="entry name" value="BH3980-like"/>
    <property type="match status" value="1"/>
</dbReference>
<feature type="transmembrane region" description="Helical" evidence="1">
    <location>
        <begin position="235"/>
        <end position="253"/>
    </location>
</feature>
<feature type="transmembrane region" description="Helical" evidence="1">
    <location>
        <begin position="202"/>
        <end position="223"/>
    </location>
</feature>
<evidence type="ECO:0008006" key="3">
    <source>
        <dbReference type="Google" id="ProtNLM"/>
    </source>
</evidence>
<feature type="transmembrane region" description="Helical" evidence="1">
    <location>
        <begin position="76"/>
        <end position="94"/>
    </location>
</feature>
<protein>
    <recommendedName>
        <fullName evidence="3">DUF1129 family protein</fullName>
    </recommendedName>
</protein>
<keyword evidence="1" id="KW-0812">Transmembrane</keyword>
<organism evidence="2">
    <name type="scientific">Staphylococcus simulans</name>
    <dbReference type="NCBI Taxonomy" id="1286"/>
    <lineage>
        <taxon>Bacteria</taxon>
        <taxon>Bacillati</taxon>
        <taxon>Bacillota</taxon>
        <taxon>Bacilli</taxon>
        <taxon>Bacillales</taxon>
        <taxon>Staphylococcaceae</taxon>
        <taxon>Staphylococcus</taxon>
    </lineage>
</organism>
<feature type="transmembrane region" description="Helical" evidence="1">
    <location>
        <begin position="100"/>
        <end position="122"/>
    </location>
</feature>
<sequence length="263" mass="30296">MLNQSEETFLLKLRMTLLERGKDENVVEAIEEELRDHFHEAHAHGHSTKSITDHSVESYINHISQEVPHDRKWVRFLTKTITMVLLLTILPSFFYGQFNLTLGLIIHLAIVLLVGFLIWKVIKTIVIKWGYEILSRDKTPIKLYVACFFLGIIVMGLFVASIYFTSHYPIYTFITLSSRTSLIVGCVLIGIILCITALKKEWMLMMVALLITLPNLITFMIFGNNESQQAVTTEVVILLILLVVFNVVNFMMFRKTDKEADER</sequence>
<proteinExistence type="predicted"/>
<dbReference type="EMBL" id="CACRUO010000031">
    <property type="protein sequence ID" value="VYU07798.1"/>
    <property type="molecule type" value="Genomic_DNA"/>
</dbReference>
<feature type="transmembrane region" description="Helical" evidence="1">
    <location>
        <begin position="170"/>
        <end position="195"/>
    </location>
</feature>
<evidence type="ECO:0000256" key="1">
    <source>
        <dbReference type="SAM" id="Phobius"/>
    </source>
</evidence>
<dbReference type="PANTHER" id="PTHR41307:SF1">
    <property type="entry name" value="MEMBRANE PROTEIN"/>
    <property type="match status" value="1"/>
</dbReference>
<keyword evidence="1" id="KW-0472">Membrane</keyword>
<accession>A0A6N3BYJ0</accession>
<feature type="transmembrane region" description="Helical" evidence="1">
    <location>
        <begin position="143"/>
        <end position="164"/>
    </location>
</feature>
<keyword evidence="1" id="KW-1133">Transmembrane helix</keyword>
<dbReference type="RefSeq" id="WP_156666719.1">
    <property type="nucleotide sequence ID" value="NZ_CACRUO010000031.1"/>
</dbReference>